<accession>A0ACB8YAV1</accession>
<comment type="caution">
    <text evidence="1">The sequence shown here is derived from an EMBL/GenBank/DDBJ whole genome shotgun (WGS) entry which is preliminary data.</text>
</comment>
<name>A0ACB8YAV1_ARCLA</name>
<proteinExistence type="predicted"/>
<protein>
    <submittedName>
        <fullName evidence="1">Uncharacterized protein</fullName>
    </submittedName>
</protein>
<gene>
    <name evidence="1" type="ORF">L6452_36582</name>
</gene>
<keyword evidence="2" id="KW-1185">Reference proteome</keyword>
<reference evidence="1 2" key="2">
    <citation type="journal article" date="2022" name="Mol. Ecol. Resour.">
        <title>The genomes of chicory, endive, great burdock and yacon provide insights into Asteraceae paleo-polyploidization history and plant inulin production.</title>
        <authorList>
            <person name="Fan W."/>
            <person name="Wang S."/>
            <person name="Wang H."/>
            <person name="Wang A."/>
            <person name="Jiang F."/>
            <person name="Liu H."/>
            <person name="Zhao H."/>
            <person name="Xu D."/>
            <person name="Zhang Y."/>
        </authorList>
    </citation>
    <scope>NUCLEOTIDE SEQUENCE [LARGE SCALE GENOMIC DNA]</scope>
    <source>
        <strain evidence="2">cv. Niubang</strain>
    </source>
</reference>
<sequence length="91" mass="10388">MWNVNVNLLLSKWIWELEKVFYGKIVAYDNAMNPEAKPDELQNAIWKIVFSDDGSPTYDAIALPAVLTSFHPKTVSLVYSYAFDSQKLTLC</sequence>
<reference evidence="2" key="1">
    <citation type="journal article" date="2022" name="Mol. Ecol. Resour.">
        <title>The genomes of chicory, endive, great burdock and yacon provide insights into Asteraceae palaeo-polyploidization history and plant inulin production.</title>
        <authorList>
            <person name="Fan W."/>
            <person name="Wang S."/>
            <person name="Wang H."/>
            <person name="Wang A."/>
            <person name="Jiang F."/>
            <person name="Liu H."/>
            <person name="Zhao H."/>
            <person name="Xu D."/>
            <person name="Zhang Y."/>
        </authorList>
    </citation>
    <scope>NUCLEOTIDE SEQUENCE [LARGE SCALE GENOMIC DNA]</scope>
    <source>
        <strain evidence="2">cv. Niubang</strain>
    </source>
</reference>
<organism evidence="1 2">
    <name type="scientific">Arctium lappa</name>
    <name type="common">Greater burdock</name>
    <name type="synonym">Lappa major</name>
    <dbReference type="NCBI Taxonomy" id="4217"/>
    <lineage>
        <taxon>Eukaryota</taxon>
        <taxon>Viridiplantae</taxon>
        <taxon>Streptophyta</taxon>
        <taxon>Embryophyta</taxon>
        <taxon>Tracheophyta</taxon>
        <taxon>Spermatophyta</taxon>
        <taxon>Magnoliopsida</taxon>
        <taxon>eudicotyledons</taxon>
        <taxon>Gunneridae</taxon>
        <taxon>Pentapetalae</taxon>
        <taxon>asterids</taxon>
        <taxon>campanulids</taxon>
        <taxon>Asterales</taxon>
        <taxon>Asteraceae</taxon>
        <taxon>Carduoideae</taxon>
        <taxon>Cardueae</taxon>
        <taxon>Arctiinae</taxon>
        <taxon>Arctium</taxon>
    </lineage>
</organism>
<evidence type="ECO:0000313" key="1">
    <source>
        <dbReference type="EMBL" id="KAI3681778.1"/>
    </source>
</evidence>
<evidence type="ECO:0000313" key="2">
    <source>
        <dbReference type="Proteomes" id="UP001055879"/>
    </source>
</evidence>
<dbReference type="Proteomes" id="UP001055879">
    <property type="component" value="Linkage Group LG13"/>
</dbReference>
<dbReference type="EMBL" id="CM042059">
    <property type="protein sequence ID" value="KAI3681778.1"/>
    <property type="molecule type" value="Genomic_DNA"/>
</dbReference>